<comment type="similarity">
    <text evidence="1">Belongs to the peptidase M13 family.</text>
</comment>
<sequence length="1053" mass="122518">MRLRAVLGIILLGLLPLVVTDLQLNPRFQHAKLLPDEKLTLSGTSDEILLETKTKVDQGENSERARDNIKVCRSKPCQAASDRIMKSMNTNASPCTDFYQFACGGFIKENPVEVISINKEDQKILLYMDGMTFDIAYDSVQAILESKTDQYLSNATTSYRECLLKKGEVNKRKCVIEATKKYTLELGVAYAKKDPQENTIKDVKSLVDTMKNEWAILIDKNDWMDKISKEHSKNRARDTESYVGYDKSFLTPWELPKNEKFNPLLMNAQYMFFNGENSIFVPLSIFNPPFFKQDMDALNYGGLGLLINHELSHLHNKYTFTIDAVTEVIWTQSTIEAFRERRNCFVNQYYQAFKEFVTIRTKDMKNRSLSVGRESVEENTADSGGLRVAFNAYQRKKPNYDKLINLENYNHKQLFFLAFANVFCSSESVEYTEESILTTVEKNKKHSPSQFRVNEPLKNMKEFAELCLYLKMDDKEVLRLTKRKLKTMKLKKNGLSLENVAVRVIIRNLIDYAKFPDKKDSLRKLPRVLREKLLQEMLRRKCIKGVRTEEKFKALMELFPILLSSRTRSIELNGILSYSPNRYNYHSFEETLTYCEELLYSAATLAPNINELIIQRNHAIKMTIEPQHRTLRMLEMMSKMLNLNRLFVELYSFEVADILNLCKNIPNLQFLNVRLNDARIHASAEDIKSSLFNVKEFIFEPNAGYDMLQWLRILCIQNLPNIEVVQFYCNVGTRINMDWILSSDKIISSLGFTETSNLRNLYVNVSEPDFEFMDSLPKMFPNITDLMVRKKNNRNQILESMYGFSKIKCLHFLEIGDLNIQQRFWQAYGGNLQTLVLSQEYDERFVDLNPIFNQCPNLEKIVLQNVNVEPKKIECFAELKEFEWIFREISGVVGKMDLSSILVAPKLEILSIDGWNFDKAGIRKVISMIQNKEILAQLHTFQLHSHHPVREGVNYEDFELRDLLVDLVKSSSAFLPKLTNVKFFSSNDKYVDLGFTCTGFGWDPFGIEEDSNKNKDPFMVYDKYQDDDIYADDFMVRLMDLFQIVSQLYLQKL</sequence>
<dbReference type="SUPFAM" id="SSF52047">
    <property type="entry name" value="RNI-like"/>
    <property type="match status" value="1"/>
</dbReference>
<dbReference type="Gene3D" id="3.80.10.10">
    <property type="entry name" value="Ribonuclease Inhibitor"/>
    <property type="match status" value="1"/>
</dbReference>
<proteinExistence type="inferred from homology"/>
<dbReference type="PANTHER" id="PTHR11733">
    <property type="entry name" value="ZINC METALLOPROTEASE FAMILY M13 NEPRILYSIN-RELATED"/>
    <property type="match status" value="1"/>
</dbReference>
<reference evidence="4 5" key="1">
    <citation type="submission" date="2020-04" db="EMBL/GenBank/DDBJ databases">
        <authorList>
            <person name="Alioto T."/>
            <person name="Alioto T."/>
            <person name="Gomez Garrido J."/>
        </authorList>
    </citation>
    <scope>NUCLEOTIDE SEQUENCE [LARGE SCALE GENOMIC DNA]</scope>
</reference>
<dbReference type="GO" id="GO:0016485">
    <property type="term" value="P:protein processing"/>
    <property type="evidence" value="ECO:0007669"/>
    <property type="project" value="TreeGrafter"/>
</dbReference>
<protein>
    <recommendedName>
        <fullName evidence="3">Peptidase M13 C-terminal domain-containing protein</fullName>
    </recommendedName>
</protein>
<dbReference type="InterPro" id="IPR024079">
    <property type="entry name" value="MetalloPept_cat_dom_sf"/>
</dbReference>
<organism evidence="4 5">
    <name type="scientific">Cloeon dipterum</name>
    <dbReference type="NCBI Taxonomy" id="197152"/>
    <lineage>
        <taxon>Eukaryota</taxon>
        <taxon>Metazoa</taxon>
        <taxon>Ecdysozoa</taxon>
        <taxon>Arthropoda</taxon>
        <taxon>Hexapoda</taxon>
        <taxon>Insecta</taxon>
        <taxon>Pterygota</taxon>
        <taxon>Palaeoptera</taxon>
        <taxon>Ephemeroptera</taxon>
        <taxon>Pisciforma</taxon>
        <taxon>Baetidae</taxon>
        <taxon>Cloeon</taxon>
    </lineage>
</organism>
<dbReference type="PROSITE" id="PS51885">
    <property type="entry name" value="NEPRILYSIN"/>
    <property type="match status" value="1"/>
</dbReference>
<evidence type="ECO:0000313" key="4">
    <source>
        <dbReference type="EMBL" id="CAB3388848.1"/>
    </source>
</evidence>
<dbReference type="InterPro" id="IPR018497">
    <property type="entry name" value="Peptidase_M13_C"/>
</dbReference>
<evidence type="ECO:0000256" key="1">
    <source>
        <dbReference type="ARBA" id="ARBA00007357"/>
    </source>
</evidence>
<dbReference type="Gene3D" id="1.10.1380.10">
    <property type="entry name" value="Neutral endopeptidase , domain2"/>
    <property type="match status" value="1"/>
</dbReference>
<dbReference type="Proteomes" id="UP000494165">
    <property type="component" value="Unassembled WGS sequence"/>
</dbReference>
<name>A0A8S1E5D5_9INSE</name>
<feature type="signal peptide" evidence="2">
    <location>
        <begin position="1"/>
        <end position="20"/>
    </location>
</feature>
<dbReference type="InterPro" id="IPR000718">
    <property type="entry name" value="Peptidase_M13"/>
</dbReference>
<dbReference type="PRINTS" id="PR00786">
    <property type="entry name" value="NEPRILYSIN"/>
</dbReference>
<dbReference type="OrthoDB" id="6475849at2759"/>
<dbReference type="GO" id="GO:0005886">
    <property type="term" value="C:plasma membrane"/>
    <property type="evidence" value="ECO:0007669"/>
    <property type="project" value="TreeGrafter"/>
</dbReference>
<dbReference type="InterPro" id="IPR042089">
    <property type="entry name" value="Peptidase_M13_dom_2"/>
</dbReference>
<dbReference type="InterPro" id="IPR032675">
    <property type="entry name" value="LRR_dom_sf"/>
</dbReference>
<accession>A0A8S1E5D5</accession>
<dbReference type="Pfam" id="PF01431">
    <property type="entry name" value="Peptidase_M13"/>
    <property type="match status" value="1"/>
</dbReference>
<feature type="chain" id="PRO_5035762202" description="Peptidase M13 C-terminal domain-containing protein" evidence="2">
    <location>
        <begin position="21"/>
        <end position="1053"/>
    </location>
</feature>
<dbReference type="EMBL" id="CADEPI010000945">
    <property type="protein sequence ID" value="CAB3388848.1"/>
    <property type="molecule type" value="Genomic_DNA"/>
</dbReference>
<dbReference type="GO" id="GO:0004222">
    <property type="term" value="F:metalloendopeptidase activity"/>
    <property type="evidence" value="ECO:0007669"/>
    <property type="project" value="InterPro"/>
</dbReference>
<dbReference type="AlphaFoldDB" id="A0A8S1E5D5"/>
<keyword evidence="5" id="KW-1185">Reference proteome</keyword>
<comment type="caution">
    <text evidence="4">The sequence shown here is derived from an EMBL/GenBank/DDBJ whole genome shotgun (WGS) entry which is preliminary data.</text>
</comment>
<evidence type="ECO:0000313" key="5">
    <source>
        <dbReference type="Proteomes" id="UP000494165"/>
    </source>
</evidence>
<dbReference type="SUPFAM" id="SSF55486">
    <property type="entry name" value="Metalloproteases ('zincins'), catalytic domain"/>
    <property type="match status" value="2"/>
</dbReference>
<evidence type="ECO:0000256" key="2">
    <source>
        <dbReference type="SAM" id="SignalP"/>
    </source>
</evidence>
<evidence type="ECO:0000259" key="3">
    <source>
        <dbReference type="Pfam" id="PF01431"/>
    </source>
</evidence>
<gene>
    <name evidence="4" type="ORF">CLODIP_2_CD04170</name>
</gene>
<feature type="domain" description="Peptidase M13 C-terminal" evidence="3">
    <location>
        <begin position="273"/>
        <end position="465"/>
    </location>
</feature>
<dbReference type="Gene3D" id="3.40.390.10">
    <property type="entry name" value="Collagenase (Catalytic Domain)"/>
    <property type="match status" value="2"/>
</dbReference>
<keyword evidence="2" id="KW-0732">Signal</keyword>
<dbReference type="PANTHER" id="PTHR11733:SF167">
    <property type="entry name" value="FI17812P1-RELATED"/>
    <property type="match status" value="1"/>
</dbReference>